<dbReference type="GO" id="GO:0005200">
    <property type="term" value="F:structural constituent of cytoskeleton"/>
    <property type="evidence" value="ECO:0007669"/>
    <property type="project" value="TreeGrafter"/>
</dbReference>
<keyword evidence="3 6" id="KW-0963">Cytoplasm</keyword>
<evidence type="ECO:0000256" key="3">
    <source>
        <dbReference type="ARBA" id="ARBA00022490"/>
    </source>
</evidence>
<comment type="subunit">
    <text evidence="6">Component of the Arp2/3 complex.</text>
</comment>
<evidence type="ECO:0000256" key="1">
    <source>
        <dbReference type="ARBA" id="ARBA00004245"/>
    </source>
</evidence>
<feature type="compositionally biased region" description="Basic and acidic residues" evidence="7">
    <location>
        <begin position="280"/>
        <end position="291"/>
    </location>
</feature>
<dbReference type="Gene3D" id="3.30.1460.20">
    <property type="match status" value="2"/>
</dbReference>
<evidence type="ECO:0000256" key="7">
    <source>
        <dbReference type="SAM" id="MobiDB-lite"/>
    </source>
</evidence>
<feature type="region of interest" description="Disordered" evidence="7">
    <location>
        <begin position="278"/>
        <end position="300"/>
    </location>
</feature>
<evidence type="ECO:0000313" key="8">
    <source>
        <dbReference type="EMBL" id="CAD5124571.1"/>
    </source>
</evidence>
<sequence length="300" mass="34840">MILLEVNSRIIEETLKQKFQNAEAGLKQESVSILAADFDGVKYHISNYNQDKSKLLISISLNFFKELKEHGAEELLKREYGSYLTTPESGYDVTLLIDLDKLPSNKEELIKKCGMLKRHCFAAVFEEYFRFQQNGEVGRKIAVIHYRDDETMYVQAQKDRVTVIFSTVFRDSDDMVIAKLFLQEFKDGRRKYQQAPQVLFSHKEPPMELKATNARVGDNVAYITFVLFPRHTQASAVENTINLIHTLRNYLHYHIKCSKAYIHSKMRAKTSDFLQILNRARPDDKPKEKKTAKGTTFKQQ</sequence>
<dbReference type="GO" id="GO:0030041">
    <property type="term" value="P:actin filament polymerization"/>
    <property type="evidence" value="ECO:0007669"/>
    <property type="project" value="InterPro"/>
</dbReference>
<protein>
    <recommendedName>
        <fullName evidence="6">Arp2/3 complex 34 kDa subunit</fullName>
    </recommendedName>
</protein>
<comment type="caution">
    <text evidence="8">The sequence shown here is derived from an EMBL/GenBank/DDBJ whole genome shotgun (WGS) entry which is preliminary data.</text>
</comment>
<evidence type="ECO:0000256" key="2">
    <source>
        <dbReference type="ARBA" id="ARBA00007192"/>
    </source>
</evidence>
<dbReference type="AlphaFoldDB" id="A0A7I8W8Y3"/>
<dbReference type="GO" id="GO:0051015">
    <property type="term" value="F:actin filament binding"/>
    <property type="evidence" value="ECO:0007669"/>
    <property type="project" value="TreeGrafter"/>
</dbReference>
<dbReference type="OrthoDB" id="148331at2759"/>
<dbReference type="Pfam" id="PF04045">
    <property type="entry name" value="P34-Arc"/>
    <property type="match status" value="1"/>
</dbReference>
<comment type="function">
    <text evidence="6">Functions as actin-binding component of the Arp2/3 complex which is involved in regulation of actin polymerization and together with an activating nucleation-promoting factor (NPF) mediates the formation of branched actin networks.</text>
</comment>
<dbReference type="InterPro" id="IPR034666">
    <property type="entry name" value="ARPC2/4"/>
</dbReference>
<dbReference type="InterPro" id="IPR007188">
    <property type="entry name" value="ARPC2"/>
</dbReference>
<evidence type="ECO:0000313" key="9">
    <source>
        <dbReference type="Proteomes" id="UP000549394"/>
    </source>
</evidence>
<dbReference type="FunFam" id="3.30.1460.20:FF:000002">
    <property type="entry name" value="Arp2/3 complex 34 kDa subunit"/>
    <property type="match status" value="1"/>
</dbReference>
<dbReference type="Proteomes" id="UP000549394">
    <property type="component" value="Unassembled WGS sequence"/>
</dbReference>
<dbReference type="GO" id="GO:0005885">
    <property type="term" value="C:Arp2/3 protein complex"/>
    <property type="evidence" value="ECO:0007669"/>
    <property type="project" value="InterPro"/>
</dbReference>
<organism evidence="8 9">
    <name type="scientific">Dimorphilus gyrociliatus</name>
    <dbReference type="NCBI Taxonomy" id="2664684"/>
    <lineage>
        <taxon>Eukaryota</taxon>
        <taxon>Metazoa</taxon>
        <taxon>Spiralia</taxon>
        <taxon>Lophotrochozoa</taxon>
        <taxon>Annelida</taxon>
        <taxon>Polychaeta</taxon>
        <taxon>Polychaeta incertae sedis</taxon>
        <taxon>Dinophilidae</taxon>
        <taxon>Dimorphilus</taxon>
    </lineage>
</organism>
<comment type="subcellular location">
    <subcellularLocation>
        <location evidence="1 6">Cytoplasm</location>
        <location evidence="1 6">Cytoskeleton</location>
    </subcellularLocation>
</comment>
<gene>
    <name evidence="8" type="ORF">DGYR_LOCUS12095</name>
</gene>
<name>A0A7I8W8Y3_9ANNE</name>
<proteinExistence type="inferred from homology"/>
<dbReference type="EMBL" id="CAJFCJ010000021">
    <property type="protein sequence ID" value="CAD5124571.1"/>
    <property type="molecule type" value="Genomic_DNA"/>
</dbReference>
<reference evidence="8 9" key="1">
    <citation type="submission" date="2020-08" db="EMBL/GenBank/DDBJ databases">
        <authorList>
            <person name="Hejnol A."/>
        </authorList>
    </citation>
    <scope>NUCLEOTIDE SEQUENCE [LARGE SCALE GENOMIC DNA]</scope>
</reference>
<evidence type="ECO:0000256" key="6">
    <source>
        <dbReference type="RuleBase" id="RU364015"/>
    </source>
</evidence>
<dbReference type="PANTHER" id="PTHR12058">
    <property type="entry name" value="ARP2/3 COMPLEX 34 KDA SUBUNIT"/>
    <property type="match status" value="1"/>
</dbReference>
<dbReference type="FunFam" id="3.30.1460.20:FF:000004">
    <property type="entry name" value="Arp2/3 complex 34 kDa subunit"/>
    <property type="match status" value="1"/>
</dbReference>
<keyword evidence="9" id="KW-1185">Reference proteome</keyword>
<dbReference type="SUPFAM" id="SSF69645">
    <property type="entry name" value="Arp2/3 complex subunits"/>
    <property type="match status" value="2"/>
</dbReference>
<evidence type="ECO:0000256" key="5">
    <source>
        <dbReference type="ARBA" id="ARBA00023212"/>
    </source>
</evidence>
<dbReference type="PANTHER" id="PTHR12058:SF0">
    <property type="entry name" value="ACTIN-RELATED PROTEIN 2_3 COMPLEX SUBUNIT 2"/>
    <property type="match status" value="1"/>
</dbReference>
<comment type="similarity">
    <text evidence="2 6">Belongs to the ARPC2 family.</text>
</comment>
<dbReference type="GO" id="GO:0034314">
    <property type="term" value="P:Arp2/3 complex-mediated actin nucleation"/>
    <property type="evidence" value="ECO:0007669"/>
    <property type="project" value="InterPro"/>
</dbReference>
<keyword evidence="5 6" id="KW-0206">Cytoskeleton</keyword>
<accession>A0A7I8W8Y3</accession>
<evidence type="ECO:0000256" key="4">
    <source>
        <dbReference type="ARBA" id="ARBA00023203"/>
    </source>
</evidence>
<keyword evidence="4 6" id="KW-0009">Actin-binding</keyword>